<evidence type="ECO:0000313" key="8">
    <source>
        <dbReference type="Proteomes" id="UP001447008"/>
    </source>
</evidence>
<feature type="domain" description="PAS" evidence="2">
    <location>
        <begin position="286"/>
        <end position="326"/>
    </location>
</feature>
<comment type="caution">
    <text evidence="7">The sequence shown here is derived from an EMBL/GenBank/DDBJ whole genome shotgun (WGS) entry which is preliminary data.</text>
</comment>
<feature type="domain" description="CBS" evidence="6">
    <location>
        <begin position="13"/>
        <end position="70"/>
    </location>
</feature>
<protein>
    <submittedName>
        <fullName evidence="7">EAL domain-containing protein</fullName>
    </submittedName>
</protein>
<dbReference type="Gene3D" id="3.20.20.450">
    <property type="entry name" value="EAL domain"/>
    <property type="match status" value="1"/>
</dbReference>
<dbReference type="PANTHER" id="PTHR44757:SF2">
    <property type="entry name" value="BIOFILM ARCHITECTURE MAINTENANCE PROTEIN MBAA"/>
    <property type="match status" value="1"/>
</dbReference>
<dbReference type="Gene3D" id="3.30.70.270">
    <property type="match status" value="1"/>
</dbReference>
<dbReference type="InterPro" id="IPR029787">
    <property type="entry name" value="Nucleotide_cyclase"/>
</dbReference>
<dbReference type="InterPro" id="IPR000014">
    <property type="entry name" value="PAS"/>
</dbReference>
<dbReference type="PROSITE" id="PS51371">
    <property type="entry name" value="CBS"/>
    <property type="match status" value="3"/>
</dbReference>
<accession>A0ABU9MT85</accession>
<dbReference type="SUPFAM" id="SSF54631">
    <property type="entry name" value="CBS-domain pair"/>
    <property type="match status" value="2"/>
</dbReference>
<evidence type="ECO:0000259" key="6">
    <source>
        <dbReference type="PROSITE" id="PS51371"/>
    </source>
</evidence>
<keyword evidence="8" id="KW-1185">Reference proteome</keyword>
<dbReference type="SMART" id="SM00116">
    <property type="entry name" value="CBS"/>
    <property type="match status" value="4"/>
</dbReference>
<dbReference type="CDD" id="cd01948">
    <property type="entry name" value="EAL"/>
    <property type="match status" value="1"/>
</dbReference>
<evidence type="ECO:0000313" key="7">
    <source>
        <dbReference type="EMBL" id="MEM0514168.1"/>
    </source>
</evidence>
<dbReference type="InterPro" id="IPR001610">
    <property type="entry name" value="PAC"/>
</dbReference>
<evidence type="ECO:0000259" key="3">
    <source>
        <dbReference type="PROSITE" id="PS50113"/>
    </source>
</evidence>
<dbReference type="Gene3D" id="3.10.580.10">
    <property type="entry name" value="CBS-domain"/>
    <property type="match status" value="2"/>
</dbReference>
<dbReference type="SUPFAM" id="SSF55785">
    <property type="entry name" value="PYP-like sensor domain (PAS domain)"/>
    <property type="match status" value="1"/>
</dbReference>
<keyword evidence="1" id="KW-0129">CBS domain</keyword>
<evidence type="ECO:0000259" key="2">
    <source>
        <dbReference type="PROSITE" id="PS50112"/>
    </source>
</evidence>
<organism evidence="7 8">
    <name type="scientific">Pseudoalteromonas qingdaonensis</name>
    <dbReference type="NCBI Taxonomy" id="3131913"/>
    <lineage>
        <taxon>Bacteria</taxon>
        <taxon>Pseudomonadati</taxon>
        <taxon>Pseudomonadota</taxon>
        <taxon>Gammaproteobacteria</taxon>
        <taxon>Alteromonadales</taxon>
        <taxon>Pseudoalteromonadaceae</taxon>
        <taxon>Pseudoalteromonas</taxon>
    </lineage>
</organism>
<dbReference type="InterPro" id="IPR046342">
    <property type="entry name" value="CBS_dom_sf"/>
</dbReference>
<dbReference type="SMART" id="SM00052">
    <property type="entry name" value="EAL"/>
    <property type="match status" value="1"/>
</dbReference>
<dbReference type="SMART" id="SM00086">
    <property type="entry name" value="PAC"/>
    <property type="match status" value="1"/>
</dbReference>
<sequence length="842" mass="93941">MQLSTRDYKVKDARTLPLYFCAPTQDVLTVVALMRQHNVSAIAVREHDKVVGVWTESDCVRMQSQNLGYTRQPISELMSTPVHCIESEDKLSDAALKCANLGIRHLLVLDPQGLPSGLLSLGNIVDSQGLEHYLHLKIIGEHFDRHVPCVPGNSTLTQVAQQMAKSSTHAVLVKHQEQLGIITAADVLDMLLCIDEEQPCWPHASTDLVTVTPKDSLLCAYHKLHQHRIRHLVVIDSHSGCELGVLTLKHINTEIESAYLTELRTVLAERDSALQASKKDLYLANKIISASLDGIMITDQSGVILQVNPAFSRLTGYSAQEVIGKTPKLLSSGHHSAAFYHCMWQTLDRDGVWQGEIHNRRKDGDTYVEWLTIIAIQEQGDENPVYAGIFTDITERKAAERKIAKLAYFDDLTGLPNRRLFKDRLSVALAHSQRQQQRLAVMFIDLDHFKGINDTLGHSIGDDLLKQVAQRLQHCIRSGDTLARLGGDEFTLLLNEVESVDEVISCAEEVLAQFNASFSLAQKSITVTTSIGISLYPDDGGSMETLLKHADVAMYRSKELGRNSYQLYKATMNARSLERLTMTSRIKQALDRNEFALHLQPIFCAEDTSLAGAEALIRWQDPQLGVISPGQFIPLAEELGLITHIDRWMINKSCALLALWQQDKSWQGRLAINISAAHFCQDGLVTTLREAIARYQIDATQLELEITESSFIKSFSHAKQVLLELKLLGVNIALDDFGTGYSALSYLTKLPIDKLKIDASFIAKVPDEYGNSEIVSAIVAMAKNLNLCVVAEGVEKPCQQQFLQQLNCDYLQGFLLGKPCSSDEFTRRYSLPQPRKLQTYEC</sequence>
<evidence type="ECO:0000259" key="5">
    <source>
        <dbReference type="PROSITE" id="PS50887"/>
    </source>
</evidence>
<reference evidence="7 8" key="1">
    <citation type="submission" date="2024-03" db="EMBL/GenBank/DDBJ databases">
        <title>Pseudoalteromonas qingdaonensis sp. nov., isolated from the intestines of marine benthic organisms.</title>
        <authorList>
            <person name="Lin X."/>
            <person name="Fang S."/>
            <person name="Hu X."/>
        </authorList>
    </citation>
    <scope>NUCLEOTIDE SEQUENCE [LARGE SCALE GENOMIC DNA]</scope>
    <source>
        <strain evidence="7 8">YIC-827</strain>
    </source>
</reference>
<dbReference type="SUPFAM" id="SSF55073">
    <property type="entry name" value="Nucleotide cyclase"/>
    <property type="match status" value="1"/>
</dbReference>
<proteinExistence type="predicted"/>
<feature type="domain" description="PAC" evidence="3">
    <location>
        <begin position="353"/>
        <end position="405"/>
    </location>
</feature>
<dbReference type="PANTHER" id="PTHR44757">
    <property type="entry name" value="DIGUANYLATE CYCLASE DGCP"/>
    <property type="match status" value="1"/>
</dbReference>
<feature type="domain" description="GGDEF" evidence="5">
    <location>
        <begin position="437"/>
        <end position="570"/>
    </location>
</feature>
<feature type="domain" description="EAL" evidence="4">
    <location>
        <begin position="579"/>
        <end position="833"/>
    </location>
</feature>
<dbReference type="NCBIfam" id="TIGR00229">
    <property type="entry name" value="sensory_box"/>
    <property type="match status" value="1"/>
</dbReference>
<dbReference type="SMART" id="SM00267">
    <property type="entry name" value="GGDEF"/>
    <property type="match status" value="1"/>
</dbReference>
<dbReference type="RefSeq" id="WP_342675691.1">
    <property type="nucleotide sequence ID" value="NZ_JBCGCU010000001.1"/>
</dbReference>
<dbReference type="PROSITE" id="PS50883">
    <property type="entry name" value="EAL"/>
    <property type="match status" value="1"/>
</dbReference>
<evidence type="ECO:0000259" key="4">
    <source>
        <dbReference type="PROSITE" id="PS50883"/>
    </source>
</evidence>
<dbReference type="Pfam" id="PF00990">
    <property type="entry name" value="GGDEF"/>
    <property type="match status" value="1"/>
</dbReference>
<dbReference type="InterPro" id="IPR043128">
    <property type="entry name" value="Rev_trsase/Diguanyl_cyclase"/>
</dbReference>
<dbReference type="CDD" id="cd00130">
    <property type="entry name" value="PAS"/>
    <property type="match status" value="1"/>
</dbReference>
<dbReference type="InterPro" id="IPR000700">
    <property type="entry name" value="PAS-assoc_C"/>
</dbReference>
<name>A0ABU9MT85_9GAMM</name>
<feature type="domain" description="CBS" evidence="6">
    <location>
        <begin position="78"/>
        <end position="134"/>
    </location>
</feature>
<dbReference type="Gene3D" id="3.30.450.20">
    <property type="entry name" value="PAS domain"/>
    <property type="match status" value="1"/>
</dbReference>
<feature type="domain" description="CBS" evidence="6">
    <location>
        <begin position="204"/>
        <end position="262"/>
    </location>
</feature>
<dbReference type="PROSITE" id="PS50113">
    <property type="entry name" value="PAC"/>
    <property type="match status" value="1"/>
</dbReference>
<dbReference type="PROSITE" id="PS50112">
    <property type="entry name" value="PAS"/>
    <property type="match status" value="1"/>
</dbReference>
<dbReference type="PROSITE" id="PS50887">
    <property type="entry name" value="GGDEF"/>
    <property type="match status" value="1"/>
</dbReference>
<evidence type="ECO:0000256" key="1">
    <source>
        <dbReference type="PROSITE-ProRule" id="PRU00703"/>
    </source>
</evidence>
<dbReference type="SUPFAM" id="SSF141868">
    <property type="entry name" value="EAL domain-like"/>
    <property type="match status" value="1"/>
</dbReference>
<dbReference type="NCBIfam" id="TIGR00254">
    <property type="entry name" value="GGDEF"/>
    <property type="match status" value="1"/>
</dbReference>
<dbReference type="SMART" id="SM00091">
    <property type="entry name" value="PAS"/>
    <property type="match status" value="1"/>
</dbReference>
<dbReference type="InterPro" id="IPR000644">
    <property type="entry name" value="CBS_dom"/>
</dbReference>
<dbReference type="InterPro" id="IPR035965">
    <property type="entry name" value="PAS-like_dom_sf"/>
</dbReference>
<dbReference type="Pfam" id="PF00571">
    <property type="entry name" value="CBS"/>
    <property type="match status" value="4"/>
</dbReference>
<dbReference type="InterPro" id="IPR035919">
    <property type="entry name" value="EAL_sf"/>
</dbReference>
<dbReference type="InterPro" id="IPR001633">
    <property type="entry name" value="EAL_dom"/>
</dbReference>
<dbReference type="EMBL" id="JBCGCU010000001">
    <property type="protein sequence ID" value="MEM0514168.1"/>
    <property type="molecule type" value="Genomic_DNA"/>
</dbReference>
<dbReference type="InterPro" id="IPR052155">
    <property type="entry name" value="Biofilm_reg_signaling"/>
</dbReference>
<gene>
    <name evidence="7" type="ORF">WCN91_01710</name>
</gene>
<dbReference type="Proteomes" id="UP001447008">
    <property type="component" value="Unassembled WGS sequence"/>
</dbReference>
<dbReference type="CDD" id="cd01949">
    <property type="entry name" value="GGDEF"/>
    <property type="match status" value="1"/>
</dbReference>
<dbReference type="InterPro" id="IPR000160">
    <property type="entry name" value="GGDEF_dom"/>
</dbReference>
<dbReference type="Pfam" id="PF00563">
    <property type="entry name" value="EAL"/>
    <property type="match status" value="1"/>
</dbReference>
<dbReference type="Pfam" id="PF13426">
    <property type="entry name" value="PAS_9"/>
    <property type="match status" value="1"/>
</dbReference>